<dbReference type="AlphaFoldDB" id="A0AAJ2F2D7"/>
<dbReference type="RefSeq" id="WP_209820035.1">
    <property type="nucleotide sequence ID" value="NZ_JAVDTL010000004.1"/>
</dbReference>
<accession>A0AAJ2F2D7</accession>
<dbReference type="Pfam" id="PF21813">
    <property type="entry name" value="DUF6882"/>
    <property type="match status" value="1"/>
</dbReference>
<feature type="signal peptide" evidence="1">
    <location>
        <begin position="1"/>
        <end position="33"/>
    </location>
</feature>
<evidence type="ECO:0000313" key="5">
    <source>
        <dbReference type="Proteomes" id="UP001253458"/>
    </source>
</evidence>
<evidence type="ECO:0000256" key="1">
    <source>
        <dbReference type="SAM" id="SignalP"/>
    </source>
</evidence>
<keyword evidence="4" id="KW-1185">Reference proteome</keyword>
<sequence length="233" mass="25308">MLLNHGFAQPLQQPLRALLLTTLISALPLAASANPPMVPQHDAQTAFGGALPTRDAALLDASIASHIERQQLLNSQHLAGSQLRTLDFFNKTFTVLRGGKRTVFDAELLGTWWPESKRWAWEAVERVPDLKDPKRKSFATGSALTRLYGREHGIDILQIDTTQLASEEAAWYLCALTAQLNQASGVLVSISSELVAGGSEGQKAVVKRYYLLSHPKVTDAPTGGTSKTQSPAR</sequence>
<dbReference type="EMBL" id="JAVDTS010000005">
    <property type="protein sequence ID" value="MDR6838801.1"/>
    <property type="molecule type" value="Genomic_DNA"/>
</dbReference>
<evidence type="ECO:0000313" key="3">
    <source>
        <dbReference type="EMBL" id="MDR6838801.1"/>
    </source>
</evidence>
<proteinExistence type="predicted"/>
<gene>
    <name evidence="2" type="ORF">J2W88_002860</name>
    <name evidence="3" type="ORF">J2W93_003648</name>
</gene>
<protein>
    <submittedName>
        <fullName evidence="2">Uncharacterized protein</fullName>
    </submittedName>
</protein>
<dbReference type="EMBL" id="JAVDTL010000004">
    <property type="protein sequence ID" value="MDR6767579.1"/>
    <property type="molecule type" value="Genomic_DNA"/>
</dbReference>
<keyword evidence="1" id="KW-0732">Signal</keyword>
<reference evidence="2 4" key="1">
    <citation type="submission" date="2023-07" db="EMBL/GenBank/DDBJ databases">
        <title>Sorghum-associated microbial communities from plants grown in Nebraska, USA.</title>
        <authorList>
            <person name="Schachtman D."/>
        </authorList>
    </citation>
    <scope>NUCLEOTIDE SEQUENCE</scope>
    <source>
        <strain evidence="3 4">BE105</strain>
        <strain evidence="2">BE69</strain>
    </source>
</reference>
<evidence type="ECO:0000313" key="4">
    <source>
        <dbReference type="Proteomes" id="UP001249076"/>
    </source>
</evidence>
<dbReference type="InterPro" id="IPR049249">
    <property type="entry name" value="DUF6882"/>
</dbReference>
<name>A0AAJ2F2D7_ACIDE</name>
<dbReference type="Proteomes" id="UP001253458">
    <property type="component" value="Unassembled WGS sequence"/>
</dbReference>
<organism evidence="2 5">
    <name type="scientific">Acidovorax delafieldii</name>
    <name type="common">Pseudomonas delafieldii</name>
    <dbReference type="NCBI Taxonomy" id="47920"/>
    <lineage>
        <taxon>Bacteria</taxon>
        <taxon>Pseudomonadati</taxon>
        <taxon>Pseudomonadota</taxon>
        <taxon>Betaproteobacteria</taxon>
        <taxon>Burkholderiales</taxon>
        <taxon>Comamonadaceae</taxon>
        <taxon>Acidovorax</taxon>
    </lineage>
</organism>
<comment type="caution">
    <text evidence="2">The sequence shown here is derived from an EMBL/GenBank/DDBJ whole genome shotgun (WGS) entry which is preliminary data.</text>
</comment>
<dbReference type="Proteomes" id="UP001249076">
    <property type="component" value="Unassembled WGS sequence"/>
</dbReference>
<evidence type="ECO:0000313" key="2">
    <source>
        <dbReference type="EMBL" id="MDR6767579.1"/>
    </source>
</evidence>
<feature type="chain" id="PRO_5042515065" evidence="1">
    <location>
        <begin position="34"/>
        <end position="233"/>
    </location>
</feature>